<keyword evidence="1" id="KW-1133">Transmembrane helix</keyword>
<evidence type="ECO:0000313" key="2">
    <source>
        <dbReference type="EMBL" id="MDQ0256410.1"/>
    </source>
</evidence>
<dbReference type="Proteomes" id="UP001230005">
    <property type="component" value="Unassembled WGS sequence"/>
</dbReference>
<organism evidence="2 3">
    <name type="scientific">Evansella vedderi</name>
    <dbReference type="NCBI Taxonomy" id="38282"/>
    <lineage>
        <taxon>Bacteria</taxon>
        <taxon>Bacillati</taxon>
        <taxon>Bacillota</taxon>
        <taxon>Bacilli</taxon>
        <taxon>Bacillales</taxon>
        <taxon>Bacillaceae</taxon>
        <taxon>Evansella</taxon>
    </lineage>
</organism>
<dbReference type="EMBL" id="JAUSUG010000016">
    <property type="protein sequence ID" value="MDQ0256410.1"/>
    <property type="molecule type" value="Genomic_DNA"/>
</dbReference>
<feature type="transmembrane region" description="Helical" evidence="1">
    <location>
        <begin position="43"/>
        <end position="64"/>
    </location>
</feature>
<gene>
    <name evidence="2" type="ORF">J2S74_003830</name>
</gene>
<evidence type="ECO:0000256" key="1">
    <source>
        <dbReference type="SAM" id="Phobius"/>
    </source>
</evidence>
<evidence type="ECO:0000313" key="3">
    <source>
        <dbReference type="Proteomes" id="UP001230005"/>
    </source>
</evidence>
<sequence length="94" mass="10608">MQLSTNNVFLVMWMNIFLFSQKVKESTSVREFFSVKPQTSNHVAGLVIIFVKLVGVVLIAWAVGQAICWATTGSNFQWYSKVGNGSWEFRLGCK</sequence>
<keyword evidence="1" id="KW-0472">Membrane</keyword>
<comment type="caution">
    <text evidence="2">The sequence shown here is derived from an EMBL/GenBank/DDBJ whole genome shotgun (WGS) entry which is preliminary data.</text>
</comment>
<keyword evidence="1" id="KW-0812">Transmembrane</keyword>
<reference evidence="2 3" key="1">
    <citation type="submission" date="2023-07" db="EMBL/GenBank/DDBJ databases">
        <title>Genomic Encyclopedia of Type Strains, Phase IV (KMG-IV): sequencing the most valuable type-strain genomes for metagenomic binning, comparative biology and taxonomic classification.</title>
        <authorList>
            <person name="Goeker M."/>
        </authorList>
    </citation>
    <scope>NUCLEOTIDE SEQUENCE [LARGE SCALE GENOMIC DNA]</scope>
    <source>
        <strain evidence="2 3">DSM 9768</strain>
    </source>
</reference>
<protein>
    <submittedName>
        <fullName evidence="2">Uncharacterized protein</fullName>
    </submittedName>
</protein>
<dbReference type="RefSeq" id="WP_307328482.1">
    <property type="nucleotide sequence ID" value="NZ_JAUSUG010000016.1"/>
</dbReference>
<proteinExistence type="predicted"/>
<keyword evidence="3" id="KW-1185">Reference proteome</keyword>
<accession>A0ABT9ZYU8</accession>
<name>A0ABT9ZYU8_9BACI</name>